<dbReference type="EMBL" id="JAVFWL010000005">
    <property type="protein sequence ID" value="KAK6758485.1"/>
    <property type="molecule type" value="Genomic_DNA"/>
</dbReference>
<dbReference type="Proteomes" id="UP001303046">
    <property type="component" value="Unassembled WGS sequence"/>
</dbReference>
<proteinExistence type="predicted"/>
<keyword evidence="2" id="KW-1185">Reference proteome</keyword>
<comment type="caution">
    <text evidence="1">The sequence shown here is derived from an EMBL/GenBank/DDBJ whole genome shotgun (WGS) entry which is preliminary data.</text>
</comment>
<organism evidence="1 2">
    <name type="scientific">Necator americanus</name>
    <name type="common">Human hookworm</name>
    <dbReference type="NCBI Taxonomy" id="51031"/>
    <lineage>
        <taxon>Eukaryota</taxon>
        <taxon>Metazoa</taxon>
        <taxon>Ecdysozoa</taxon>
        <taxon>Nematoda</taxon>
        <taxon>Chromadorea</taxon>
        <taxon>Rhabditida</taxon>
        <taxon>Rhabditina</taxon>
        <taxon>Rhabditomorpha</taxon>
        <taxon>Strongyloidea</taxon>
        <taxon>Ancylostomatidae</taxon>
        <taxon>Bunostominae</taxon>
        <taxon>Necator</taxon>
    </lineage>
</organism>
<evidence type="ECO:0000313" key="2">
    <source>
        <dbReference type="Proteomes" id="UP001303046"/>
    </source>
</evidence>
<evidence type="ECO:0000313" key="1">
    <source>
        <dbReference type="EMBL" id="KAK6758485.1"/>
    </source>
</evidence>
<reference evidence="1 2" key="1">
    <citation type="submission" date="2023-08" db="EMBL/GenBank/DDBJ databases">
        <title>A Necator americanus chromosomal reference genome.</title>
        <authorList>
            <person name="Ilik V."/>
            <person name="Petrzelkova K.J."/>
            <person name="Pardy F."/>
            <person name="Fuh T."/>
            <person name="Niatou-Singa F.S."/>
            <person name="Gouil Q."/>
            <person name="Baker L."/>
            <person name="Ritchie M.E."/>
            <person name="Jex A.R."/>
            <person name="Gazzola D."/>
            <person name="Li H."/>
            <person name="Toshio Fujiwara R."/>
            <person name="Zhan B."/>
            <person name="Aroian R.V."/>
            <person name="Pafco B."/>
            <person name="Schwarz E.M."/>
        </authorList>
    </citation>
    <scope>NUCLEOTIDE SEQUENCE [LARGE SCALE GENOMIC DNA]</scope>
    <source>
        <strain evidence="1 2">Aroian</strain>
        <tissue evidence="1">Whole animal</tissue>
    </source>
</reference>
<sequence length="127" mass="14332">MLWKLLEGDRAINNNPSMEQLQKLVDAAPKNAENIPEPQLGARPRKTFSIRQRRRGNFWTAWTRRRCPTLPTGSDFALPDLTRLSLLAPSPEPTSGTFQRFLKNVLKNVLNGFLSSVVASLPLKEGY</sequence>
<name>A0ABR1E7B0_NECAM</name>
<protein>
    <submittedName>
        <fullName evidence="1">Uncharacterized protein</fullName>
    </submittedName>
</protein>
<accession>A0ABR1E7B0</accession>
<gene>
    <name evidence="1" type="primary">Necator_chrV.g20773</name>
    <name evidence="1" type="ORF">RB195_015980</name>
</gene>